<evidence type="ECO:0000313" key="11">
    <source>
        <dbReference type="Proteomes" id="UP000076632"/>
    </source>
</evidence>
<feature type="transmembrane region" description="Helical" evidence="8">
    <location>
        <begin position="479"/>
        <end position="497"/>
    </location>
</feature>
<organism evidence="10 11">
    <name type="scientific">Xylona heveae (strain CBS 132557 / TC161)</name>
    <dbReference type="NCBI Taxonomy" id="1328760"/>
    <lineage>
        <taxon>Eukaryota</taxon>
        <taxon>Fungi</taxon>
        <taxon>Dikarya</taxon>
        <taxon>Ascomycota</taxon>
        <taxon>Pezizomycotina</taxon>
        <taxon>Xylonomycetes</taxon>
        <taxon>Xylonales</taxon>
        <taxon>Xylonaceae</taxon>
        <taxon>Xylona</taxon>
    </lineage>
</organism>
<dbReference type="Proteomes" id="UP000076632">
    <property type="component" value="Unassembled WGS sequence"/>
</dbReference>
<evidence type="ECO:0000256" key="2">
    <source>
        <dbReference type="ARBA" id="ARBA00007282"/>
    </source>
</evidence>
<proteinExistence type="inferred from homology"/>
<reference evidence="10 11" key="1">
    <citation type="journal article" date="2016" name="Fungal Biol.">
        <title>The genome of Xylona heveae provides a window into fungal endophytism.</title>
        <authorList>
            <person name="Gazis R."/>
            <person name="Kuo A."/>
            <person name="Riley R."/>
            <person name="LaButti K."/>
            <person name="Lipzen A."/>
            <person name="Lin J."/>
            <person name="Amirebrahimi M."/>
            <person name="Hesse C.N."/>
            <person name="Spatafora J.W."/>
            <person name="Henrissat B."/>
            <person name="Hainaut M."/>
            <person name="Grigoriev I.V."/>
            <person name="Hibbett D.S."/>
        </authorList>
    </citation>
    <scope>NUCLEOTIDE SEQUENCE [LARGE SCALE GENOMIC DNA]</scope>
    <source>
        <strain evidence="10 11">TC161</strain>
    </source>
</reference>
<dbReference type="GO" id="GO:0008374">
    <property type="term" value="F:O-acyltransferase activity"/>
    <property type="evidence" value="ECO:0007669"/>
    <property type="project" value="InterPro"/>
</dbReference>
<feature type="compositionally biased region" description="Basic and acidic residues" evidence="7">
    <location>
        <begin position="233"/>
        <end position="242"/>
    </location>
</feature>
<dbReference type="OrthoDB" id="2796277at2759"/>
<dbReference type="GO" id="GO:0016020">
    <property type="term" value="C:membrane"/>
    <property type="evidence" value="ECO:0007669"/>
    <property type="project" value="UniProtKB-SubCell"/>
</dbReference>
<dbReference type="RefSeq" id="XP_018184675.1">
    <property type="nucleotide sequence ID" value="XM_018331356.1"/>
</dbReference>
<dbReference type="PANTHER" id="PTHR31595:SF67">
    <property type="entry name" value="WAX SYNTHASE DOMAIN-CONTAINING PROTEIN"/>
    <property type="match status" value="1"/>
</dbReference>
<feature type="region of interest" description="Disordered" evidence="7">
    <location>
        <begin position="230"/>
        <end position="262"/>
    </location>
</feature>
<evidence type="ECO:0000256" key="8">
    <source>
        <dbReference type="SAM" id="Phobius"/>
    </source>
</evidence>
<dbReference type="InterPro" id="IPR032805">
    <property type="entry name" value="Wax_synthase_dom"/>
</dbReference>
<feature type="transmembrane region" description="Helical" evidence="8">
    <location>
        <begin position="447"/>
        <end position="467"/>
    </location>
</feature>
<evidence type="ECO:0000256" key="1">
    <source>
        <dbReference type="ARBA" id="ARBA00004141"/>
    </source>
</evidence>
<dbReference type="PANTHER" id="PTHR31595">
    <property type="entry name" value="LONG-CHAIN-ALCOHOL O-FATTY-ACYLTRANSFERASE 3-RELATED"/>
    <property type="match status" value="1"/>
</dbReference>
<dbReference type="GO" id="GO:0006629">
    <property type="term" value="P:lipid metabolic process"/>
    <property type="evidence" value="ECO:0007669"/>
    <property type="project" value="InterPro"/>
</dbReference>
<feature type="transmembrane region" description="Helical" evidence="8">
    <location>
        <begin position="33"/>
        <end position="51"/>
    </location>
</feature>
<feature type="compositionally biased region" description="Basic and acidic residues" evidence="7">
    <location>
        <begin position="249"/>
        <end position="258"/>
    </location>
</feature>
<dbReference type="Pfam" id="PF13813">
    <property type="entry name" value="MBOAT_2"/>
    <property type="match status" value="1"/>
</dbReference>
<dbReference type="EMBL" id="KV407467">
    <property type="protein sequence ID" value="KZF19120.1"/>
    <property type="molecule type" value="Genomic_DNA"/>
</dbReference>
<dbReference type="GeneID" id="28896493"/>
<keyword evidence="5 8" id="KW-1133">Transmembrane helix</keyword>
<protein>
    <recommendedName>
        <fullName evidence="9">Wax synthase domain-containing protein</fullName>
    </recommendedName>
</protein>
<feature type="transmembrane region" description="Helical" evidence="8">
    <location>
        <begin position="63"/>
        <end position="81"/>
    </location>
</feature>
<gene>
    <name evidence="10" type="ORF">L228DRAFT_241799</name>
</gene>
<keyword evidence="6 8" id="KW-0472">Membrane</keyword>
<dbReference type="OMA" id="WHQTFRF"/>
<evidence type="ECO:0000313" key="10">
    <source>
        <dbReference type="EMBL" id="KZF19120.1"/>
    </source>
</evidence>
<comment type="subcellular location">
    <subcellularLocation>
        <location evidence="1">Membrane</location>
        <topology evidence="1">Multi-pass membrane protein</topology>
    </subcellularLocation>
</comment>
<feature type="transmembrane region" description="Helical" evidence="8">
    <location>
        <begin position="415"/>
        <end position="435"/>
    </location>
</feature>
<dbReference type="STRING" id="1328760.A0A164ZHZ5"/>
<feature type="transmembrane region" description="Helical" evidence="8">
    <location>
        <begin position="93"/>
        <end position="115"/>
    </location>
</feature>
<evidence type="ECO:0000256" key="7">
    <source>
        <dbReference type="SAM" id="MobiDB-lite"/>
    </source>
</evidence>
<evidence type="ECO:0000256" key="4">
    <source>
        <dbReference type="ARBA" id="ARBA00022692"/>
    </source>
</evidence>
<dbReference type="AlphaFoldDB" id="A0A164ZHZ5"/>
<keyword evidence="3" id="KW-0808">Transferase</keyword>
<feature type="compositionally biased region" description="Polar residues" evidence="7">
    <location>
        <begin position="143"/>
        <end position="164"/>
    </location>
</feature>
<dbReference type="InParanoid" id="A0A164ZHZ5"/>
<accession>A0A164ZHZ5</accession>
<evidence type="ECO:0000256" key="3">
    <source>
        <dbReference type="ARBA" id="ARBA00022679"/>
    </source>
</evidence>
<keyword evidence="4 8" id="KW-0812">Transmembrane</keyword>
<sequence>MMDLSLASSYRDVELAYVRHQQAGVRSGEWVPFVYPFHALGMIMLGVYLLIPQSALRFSAFSIFSRYFVFALVSAHSIWSIRNIRSISTANGFGVGLISSWTMLWAATLLVFNDVQRDFARIQRKSDSGVQVATSDRSHDHVANTTTSAISASNGSPRQRSSMQLDKAANGQISTAANGHASGPKNSRTAIYFWQPYPQAFTDRLYWVTDLVLNYRGIAWNWRSSGLPPPPKRVRESLEHNHGASAASPRDRASPDHSHHGHSRASITWEAFRRVSFWYFTIDAIKVIIMRDPYFWGFIDAPAPSYLPSTIAQSPVLLGCYRQILSLASICAALQGIYSLGPLVFVGILGKWFNVNGEPWMYPDGYGSYRHVLDNGLAGWWGGWWHQTFRTMFSAPSQWLIEKMNMNRKSPLAKMLQLVIAFSLSGVLHACGSYTNLPPSRPMSGSFLFFILQPVGIMVQIGLSAALKKAGITARMPKYVRQAGNFIYVHVWLYYIAPLLTDDFARQGLWLFEPVPISPLRGLGFGAEGEGWVCYKQVNPYWYQGEKWWQSGVAI</sequence>
<feature type="domain" description="Wax synthase" evidence="9">
    <location>
        <begin position="375"/>
        <end position="452"/>
    </location>
</feature>
<feature type="region of interest" description="Disordered" evidence="7">
    <location>
        <begin position="130"/>
        <end position="168"/>
    </location>
</feature>
<evidence type="ECO:0000256" key="5">
    <source>
        <dbReference type="ARBA" id="ARBA00022989"/>
    </source>
</evidence>
<name>A0A164ZHZ5_XYLHT</name>
<dbReference type="InterPro" id="IPR044851">
    <property type="entry name" value="Wax_synthase"/>
</dbReference>
<comment type="similarity">
    <text evidence="2">Belongs to the wax synthase family.</text>
</comment>
<evidence type="ECO:0000259" key="9">
    <source>
        <dbReference type="Pfam" id="PF13813"/>
    </source>
</evidence>
<keyword evidence="11" id="KW-1185">Reference proteome</keyword>
<evidence type="ECO:0000256" key="6">
    <source>
        <dbReference type="ARBA" id="ARBA00023136"/>
    </source>
</evidence>